<feature type="domain" description="Protein kinase" evidence="9">
    <location>
        <begin position="11"/>
        <end position="270"/>
    </location>
</feature>
<proteinExistence type="predicted"/>
<dbReference type="PROSITE" id="PS50011">
    <property type="entry name" value="PROTEIN_KINASE_DOM"/>
    <property type="match status" value="1"/>
</dbReference>
<evidence type="ECO:0000256" key="8">
    <source>
        <dbReference type="SAM" id="MobiDB-lite"/>
    </source>
</evidence>
<evidence type="ECO:0000256" key="7">
    <source>
        <dbReference type="PROSITE-ProRule" id="PRU10141"/>
    </source>
</evidence>
<evidence type="ECO:0000256" key="6">
    <source>
        <dbReference type="ARBA" id="ARBA00022840"/>
    </source>
</evidence>
<protein>
    <recommendedName>
        <fullName evidence="1">non-specific serine/threonine protein kinase</fullName>
        <ecNumber evidence="1">2.7.11.1</ecNumber>
    </recommendedName>
</protein>
<dbReference type="InterPro" id="IPR008271">
    <property type="entry name" value="Ser/Thr_kinase_AS"/>
</dbReference>
<keyword evidence="5" id="KW-0418">Kinase</keyword>
<keyword evidence="3" id="KW-0808">Transferase</keyword>
<dbReference type="EMBL" id="BNEE01000006">
    <property type="protein sequence ID" value="GHI87610.1"/>
    <property type="molecule type" value="Genomic_DNA"/>
</dbReference>
<dbReference type="GO" id="GO:0004674">
    <property type="term" value="F:protein serine/threonine kinase activity"/>
    <property type="evidence" value="ECO:0007669"/>
    <property type="project" value="UniProtKB-KW"/>
</dbReference>
<dbReference type="SMART" id="SM00564">
    <property type="entry name" value="PQQ"/>
    <property type="match status" value="3"/>
</dbReference>
<keyword evidence="4 7" id="KW-0547">Nucleotide-binding</keyword>
<dbReference type="Gene3D" id="3.30.200.20">
    <property type="entry name" value="Phosphorylase Kinase, domain 1"/>
    <property type="match status" value="1"/>
</dbReference>
<dbReference type="EC" id="2.7.11.1" evidence="1"/>
<comment type="caution">
    <text evidence="10">The sequence shown here is derived from an EMBL/GenBank/DDBJ whole genome shotgun (WGS) entry which is preliminary data.</text>
</comment>
<dbReference type="SUPFAM" id="SSF56112">
    <property type="entry name" value="Protein kinase-like (PK-like)"/>
    <property type="match status" value="1"/>
</dbReference>
<dbReference type="PANTHER" id="PTHR43289:SF6">
    <property type="entry name" value="SERINE_THREONINE-PROTEIN KINASE NEKL-3"/>
    <property type="match status" value="1"/>
</dbReference>
<dbReference type="CDD" id="cd14014">
    <property type="entry name" value="STKc_PknB_like"/>
    <property type="match status" value="1"/>
</dbReference>
<feature type="binding site" evidence="7">
    <location>
        <position position="40"/>
    </location>
    <ligand>
        <name>ATP</name>
        <dbReference type="ChEBI" id="CHEBI:30616"/>
    </ligand>
</feature>
<feature type="compositionally biased region" description="Low complexity" evidence="8">
    <location>
        <begin position="320"/>
        <end position="357"/>
    </location>
</feature>
<evidence type="ECO:0000256" key="4">
    <source>
        <dbReference type="ARBA" id="ARBA00022741"/>
    </source>
</evidence>
<dbReference type="AlphaFoldDB" id="A0A919GZP5"/>
<dbReference type="SUPFAM" id="SSF50998">
    <property type="entry name" value="Quinoprotein alcohol dehydrogenase-like"/>
    <property type="match status" value="1"/>
</dbReference>
<dbReference type="InterPro" id="IPR015943">
    <property type="entry name" value="WD40/YVTN_repeat-like_dom_sf"/>
</dbReference>
<dbReference type="InterPro" id="IPR011009">
    <property type="entry name" value="Kinase-like_dom_sf"/>
</dbReference>
<dbReference type="PROSITE" id="PS00108">
    <property type="entry name" value="PROTEIN_KINASE_ST"/>
    <property type="match status" value="1"/>
</dbReference>
<dbReference type="PANTHER" id="PTHR43289">
    <property type="entry name" value="MITOGEN-ACTIVATED PROTEIN KINASE KINASE KINASE 20-RELATED"/>
    <property type="match status" value="1"/>
</dbReference>
<name>A0A919GZP5_9ACTN</name>
<feature type="region of interest" description="Disordered" evidence="8">
    <location>
        <begin position="282"/>
        <end position="381"/>
    </location>
</feature>
<dbReference type="InterPro" id="IPR002372">
    <property type="entry name" value="PQQ_rpt_dom"/>
</dbReference>
<reference evidence="10" key="1">
    <citation type="submission" date="2020-09" db="EMBL/GenBank/DDBJ databases">
        <title>Whole genome shotgun sequence of Streptomyces xanthophaeus NBRC 12829.</title>
        <authorList>
            <person name="Komaki H."/>
            <person name="Tamura T."/>
        </authorList>
    </citation>
    <scope>NUCLEOTIDE SEQUENCE</scope>
    <source>
        <strain evidence="10">NBRC 12829</strain>
    </source>
</reference>
<evidence type="ECO:0000313" key="11">
    <source>
        <dbReference type="Proteomes" id="UP000600026"/>
    </source>
</evidence>
<keyword evidence="2" id="KW-0723">Serine/threonine-protein kinase</keyword>
<accession>A0A919GZP5</accession>
<dbReference type="InterPro" id="IPR011047">
    <property type="entry name" value="Quinoprotein_ADH-like_sf"/>
</dbReference>
<dbReference type="Pfam" id="PF00069">
    <property type="entry name" value="Pkinase"/>
    <property type="match status" value="1"/>
</dbReference>
<dbReference type="Gene3D" id="1.10.510.10">
    <property type="entry name" value="Transferase(Phosphotransferase) domain 1"/>
    <property type="match status" value="1"/>
</dbReference>
<feature type="region of interest" description="Disordered" evidence="8">
    <location>
        <begin position="656"/>
        <end position="689"/>
    </location>
</feature>
<dbReference type="PROSITE" id="PS00107">
    <property type="entry name" value="PROTEIN_KINASE_ATP"/>
    <property type="match status" value="1"/>
</dbReference>
<gene>
    <name evidence="10" type="ORF">Sxan_49740</name>
</gene>
<dbReference type="SMART" id="SM00220">
    <property type="entry name" value="S_TKc"/>
    <property type="match status" value="1"/>
</dbReference>
<evidence type="ECO:0000256" key="1">
    <source>
        <dbReference type="ARBA" id="ARBA00012513"/>
    </source>
</evidence>
<dbReference type="Gene3D" id="2.130.10.10">
    <property type="entry name" value="YVTN repeat-like/Quinoprotein amine dehydrogenase"/>
    <property type="match status" value="1"/>
</dbReference>
<organism evidence="10 11">
    <name type="scientific">Streptomyces xanthophaeus</name>
    <dbReference type="NCBI Taxonomy" id="67385"/>
    <lineage>
        <taxon>Bacteria</taxon>
        <taxon>Bacillati</taxon>
        <taxon>Actinomycetota</taxon>
        <taxon>Actinomycetes</taxon>
        <taxon>Kitasatosporales</taxon>
        <taxon>Streptomycetaceae</taxon>
        <taxon>Streptomyces</taxon>
    </lineage>
</organism>
<evidence type="ECO:0000259" key="9">
    <source>
        <dbReference type="PROSITE" id="PS50011"/>
    </source>
</evidence>
<dbReference type="GO" id="GO:0005524">
    <property type="term" value="F:ATP binding"/>
    <property type="evidence" value="ECO:0007669"/>
    <property type="project" value="UniProtKB-UniRule"/>
</dbReference>
<keyword evidence="11" id="KW-1185">Reference proteome</keyword>
<keyword evidence="6 7" id="KW-0067">ATP-binding</keyword>
<dbReference type="InterPro" id="IPR017441">
    <property type="entry name" value="Protein_kinase_ATP_BS"/>
</dbReference>
<dbReference type="InterPro" id="IPR000719">
    <property type="entry name" value="Prot_kinase_dom"/>
</dbReference>
<evidence type="ECO:0000313" key="10">
    <source>
        <dbReference type="EMBL" id="GHI87610.1"/>
    </source>
</evidence>
<feature type="compositionally biased region" description="Basic and acidic residues" evidence="8">
    <location>
        <begin position="660"/>
        <end position="689"/>
    </location>
</feature>
<sequence length="1124" mass="117417">MRVGDRLGGRYRLDQRLGQGGMGEVWRGYDLTLDRAVAVKVLLDTATNEEVVSRFRREATIGARLQHPGITVVHDVGRHEGRLFIVMELLAGEDLASLLARTPGGLPGETAAALAAQTAEALAAAHEQAVVHRDLKPGNLFLLPGGRLKICDFGIAHSADATGGWTVTGRMFGTPAYMAPEQWRGEHVDARCDLYALGCVLYAMLSGLPPFGVAESPYVLMRRHIEDVPLALREAGFPVAPELEQLVRALLAKDPADRPESAQTVGEALRALAGTGAGRGAERVPLALREPGFPVAPERGADRGAEPGSGPRYPATVRVHATAAGPGPQGAPHAATAVATAPGTAAGPDTGAEAGAGPAAGAGTGAGAEASPGAGAGSGPGEVPFPVREFVRGLLHEAEQILGASAPGWEHLRVEGLAVAADAAAHFDTALAGRLLAGAEHAAWTDGQGDGARIADLLTLLARRTARHAPARTGRLLTDAQQALFTVFGSNRRAPLRTVAEELARVSPERAAQLALRHFSGHPAGDRIWARVAVATAAADTALAEEHLSRIRDAGLRETARTDLVVEMAGRDLAAALELAGRIEDGGVRVRVLCEVADGRAAAGDPAGAGEALAHGTEALARFTEERAARLREDAARHAERGELVRAEQLRSQAASVLRQDGRSTGDAEVERARTALDRARTRTGPEQRRLLDPAAAQERAAAARDLPDAPDRALELVRIARECVAWRRAPWPAELAADPGTPPPHEVAVAVAAAVRTDPSARPGPDAPVQPGARRWFTGALPQALSAAGDGVVWTSGDEVGCVLAGSGGTRWTAAGDEGVPAAPLPGETAVHCAADAVTVCVALEERAGSGVRLLAREPVDGRVRWWRDLPGAGPGGDGRTPVVLADALVLHTGREQLSALDAHTGEVRWQRPGPYHSSLTATVDGDCVVLVGRDTLMALHAARGALLWTWQRGAGRVLVPPGAPEVPGGPVTVLDGPVLRTLDRRRGNELWSVGLGSPASVLAAGPVVFAAGRQPQEKGDLVFAFDASTGRELARQRIVQHDGSCALELLGMRRGLLYVKSARGSRARLGRAVQPPFLAALDPATLKTVWQWKDVRIGRRDAVLTGDDVVLPLPELTAIALP</sequence>
<dbReference type="InterPro" id="IPR018391">
    <property type="entry name" value="PQQ_b-propeller_rpt"/>
</dbReference>
<dbReference type="Pfam" id="PF13360">
    <property type="entry name" value="PQQ_2"/>
    <property type="match status" value="2"/>
</dbReference>
<dbReference type="Proteomes" id="UP000600026">
    <property type="component" value="Unassembled WGS sequence"/>
</dbReference>
<evidence type="ECO:0000256" key="3">
    <source>
        <dbReference type="ARBA" id="ARBA00022679"/>
    </source>
</evidence>
<evidence type="ECO:0000256" key="5">
    <source>
        <dbReference type="ARBA" id="ARBA00022777"/>
    </source>
</evidence>
<evidence type="ECO:0000256" key="2">
    <source>
        <dbReference type="ARBA" id="ARBA00022527"/>
    </source>
</evidence>